<feature type="coiled-coil region" evidence="1">
    <location>
        <begin position="358"/>
        <end position="431"/>
    </location>
</feature>
<evidence type="ECO:0000256" key="2">
    <source>
        <dbReference type="SAM" id="MobiDB-lite"/>
    </source>
</evidence>
<dbReference type="EMBL" id="CADEAL010002003">
    <property type="protein sequence ID" value="CAB1437293.1"/>
    <property type="molecule type" value="Genomic_DNA"/>
</dbReference>
<reference evidence="3" key="1">
    <citation type="submission" date="2020-03" db="EMBL/GenBank/DDBJ databases">
        <authorList>
            <person name="Weist P."/>
        </authorList>
    </citation>
    <scope>NUCLEOTIDE SEQUENCE</scope>
</reference>
<dbReference type="Proteomes" id="UP001153269">
    <property type="component" value="Unassembled WGS sequence"/>
</dbReference>
<proteinExistence type="predicted"/>
<evidence type="ECO:0000313" key="4">
    <source>
        <dbReference type="Proteomes" id="UP001153269"/>
    </source>
</evidence>
<accession>A0A9N7USV0</accession>
<feature type="coiled-coil region" evidence="1">
    <location>
        <begin position="163"/>
        <end position="197"/>
    </location>
</feature>
<feature type="region of interest" description="Disordered" evidence="2">
    <location>
        <begin position="444"/>
        <end position="473"/>
    </location>
</feature>
<organism evidence="3 4">
    <name type="scientific">Pleuronectes platessa</name>
    <name type="common">European plaice</name>
    <dbReference type="NCBI Taxonomy" id="8262"/>
    <lineage>
        <taxon>Eukaryota</taxon>
        <taxon>Metazoa</taxon>
        <taxon>Chordata</taxon>
        <taxon>Craniata</taxon>
        <taxon>Vertebrata</taxon>
        <taxon>Euteleostomi</taxon>
        <taxon>Actinopterygii</taxon>
        <taxon>Neopterygii</taxon>
        <taxon>Teleostei</taxon>
        <taxon>Neoteleostei</taxon>
        <taxon>Acanthomorphata</taxon>
        <taxon>Carangaria</taxon>
        <taxon>Pleuronectiformes</taxon>
        <taxon>Pleuronectoidei</taxon>
        <taxon>Pleuronectidae</taxon>
        <taxon>Pleuronectes</taxon>
    </lineage>
</organism>
<evidence type="ECO:0000256" key="1">
    <source>
        <dbReference type="SAM" id="Coils"/>
    </source>
</evidence>
<feature type="coiled-coil region" evidence="1">
    <location>
        <begin position="250"/>
        <end position="319"/>
    </location>
</feature>
<keyword evidence="1" id="KW-0175">Coiled coil</keyword>
<keyword evidence="4" id="KW-1185">Reference proteome</keyword>
<gene>
    <name evidence="3" type="ORF">PLEPLA_LOCUS25308</name>
</gene>
<evidence type="ECO:0000313" key="3">
    <source>
        <dbReference type="EMBL" id="CAB1437293.1"/>
    </source>
</evidence>
<sequence>MSLQDKRSDSNMEPYSMNTMEELRQQLIGLQSTNIKLLLENQALEDVQREQTSKLKKMDSMLIMKEAVDRERDKVIHTFQSENTALVDKNVELRAKLITAQIQILNCMTAFNRNKELESLVETSDLKLNTLEDQLGSEKVEKETCLRRIKELGSLVETSDLKVNSLEDQLRSEKVEKETCLQKIKELNSLVEATEKKWLNVQEDLQKNVELRAKLSTAQTQIRDGETAFNRKFDYIEGLALQFSVCSERNKELESLVETSDFQLNTLEDQLGSEKVEKETCLRRIKELGSLVETSDLKVNTLEDQLRSEKEDLQKNVELRAKLSTAQTQIRDGKTAFNRKVDYIEGLALQFSVCSERNKELESLVETSDLKVNSLEDQLRSEKVEKETCLRRTKELESLVEATKKKWLNVQEDSQQKVQKMEEDIKSLIVKSIKLQELALMSDSDKARRSEENRQREMKLLKDREKQEKEKQQKIRKELLHQWFLTFSQ</sequence>
<name>A0A9N7USV0_PLEPL</name>
<protein>
    <submittedName>
        <fullName evidence="3">Uncharacterized protein</fullName>
    </submittedName>
</protein>
<comment type="caution">
    <text evidence="3">The sequence shown here is derived from an EMBL/GenBank/DDBJ whole genome shotgun (WGS) entry which is preliminary data.</text>
</comment>
<dbReference type="AlphaFoldDB" id="A0A9N7USV0"/>